<reference evidence="3" key="1">
    <citation type="journal article" date="2019" name="Int. J. Syst. Evol. Microbiol.">
        <title>The Global Catalogue of Microorganisms (GCM) 10K type strain sequencing project: providing services to taxonomists for standard genome sequencing and annotation.</title>
        <authorList>
            <consortium name="The Broad Institute Genomics Platform"/>
            <consortium name="The Broad Institute Genome Sequencing Center for Infectious Disease"/>
            <person name="Wu L."/>
            <person name="Ma J."/>
        </authorList>
    </citation>
    <scope>NUCLEOTIDE SEQUENCE [LARGE SCALE GENOMIC DNA]</scope>
    <source>
        <strain evidence="3">JCM 18401</strain>
    </source>
</reference>
<name>A0ABP9EW99_9GAMM</name>
<dbReference type="RefSeq" id="WP_345335475.1">
    <property type="nucleotide sequence ID" value="NZ_BAABJZ010000076.1"/>
</dbReference>
<organism evidence="2 3">
    <name type="scientific">Ferrimonas pelagia</name>
    <dbReference type="NCBI Taxonomy" id="1177826"/>
    <lineage>
        <taxon>Bacteria</taxon>
        <taxon>Pseudomonadati</taxon>
        <taxon>Pseudomonadota</taxon>
        <taxon>Gammaproteobacteria</taxon>
        <taxon>Alteromonadales</taxon>
        <taxon>Ferrimonadaceae</taxon>
        <taxon>Ferrimonas</taxon>
    </lineage>
</organism>
<proteinExistence type="predicted"/>
<accession>A0ABP9EW99</accession>
<comment type="caution">
    <text evidence="2">The sequence shown here is derived from an EMBL/GenBank/DDBJ whole genome shotgun (WGS) entry which is preliminary data.</text>
</comment>
<evidence type="ECO:0000313" key="2">
    <source>
        <dbReference type="EMBL" id="GAA4888541.1"/>
    </source>
</evidence>
<sequence>MGNQVKRKQRAKMKKKFSRVENNRGQWRNYQLNQKHKEAQQVAYATPQALELFASLPPYDPEFSAVPKIKDYCIENGGQDLLLLTALTYVQYGHWYTTGSDALLGSELIEAALSMITIPTFEAQFYGAMA</sequence>
<evidence type="ECO:0000256" key="1">
    <source>
        <dbReference type="SAM" id="MobiDB-lite"/>
    </source>
</evidence>
<feature type="region of interest" description="Disordered" evidence="1">
    <location>
        <begin position="1"/>
        <end position="20"/>
    </location>
</feature>
<dbReference type="EMBL" id="BAABJZ010000076">
    <property type="protein sequence ID" value="GAA4888541.1"/>
    <property type="molecule type" value="Genomic_DNA"/>
</dbReference>
<dbReference type="Proteomes" id="UP001499988">
    <property type="component" value="Unassembled WGS sequence"/>
</dbReference>
<feature type="compositionally biased region" description="Basic residues" evidence="1">
    <location>
        <begin position="1"/>
        <end position="17"/>
    </location>
</feature>
<evidence type="ECO:0000313" key="3">
    <source>
        <dbReference type="Proteomes" id="UP001499988"/>
    </source>
</evidence>
<gene>
    <name evidence="2" type="ORF">GCM10023333_22360</name>
</gene>
<keyword evidence="3" id="KW-1185">Reference proteome</keyword>
<protein>
    <submittedName>
        <fullName evidence="2">Uncharacterized protein</fullName>
    </submittedName>
</protein>